<gene>
    <name evidence="1" type="ORF">TGAM01_v202836</name>
</gene>
<keyword evidence="2" id="KW-1185">Reference proteome</keyword>
<dbReference type="AlphaFoldDB" id="A0A2P4ZVP3"/>
<comment type="caution">
    <text evidence="1">The sequence shown here is derived from an EMBL/GenBank/DDBJ whole genome shotgun (WGS) entry which is preliminary data.</text>
</comment>
<proteinExistence type="predicted"/>
<name>A0A2P4ZVP3_9HYPO</name>
<dbReference type="GeneID" id="29982376"/>
<evidence type="ECO:0000313" key="2">
    <source>
        <dbReference type="Proteomes" id="UP000054821"/>
    </source>
</evidence>
<dbReference type="RefSeq" id="XP_018664649.1">
    <property type="nucleotide sequence ID" value="XM_018802293.1"/>
</dbReference>
<protein>
    <submittedName>
        <fullName evidence="1">Uncharacterized protein</fullName>
    </submittedName>
</protein>
<evidence type="ECO:0000313" key="1">
    <source>
        <dbReference type="EMBL" id="PON28342.1"/>
    </source>
</evidence>
<organism evidence="1 2">
    <name type="scientific">Trichoderma gamsii</name>
    <dbReference type="NCBI Taxonomy" id="398673"/>
    <lineage>
        <taxon>Eukaryota</taxon>
        <taxon>Fungi</taxon>
        <taxon>Dikarya</taxon>
        <taxon>Ascomycota</taxon>
        <taxon>Pezizomycotina</taxon>
        <taxon>Sordariomycetes</taxon>
        <taxon>Hypocreomycetidae</taxon>
        <taxon>Hypocreales</taxon>
        <taxon>Hypocreaceae</taxon>
        <taxon>Trichoderma</taxon>
    </lineage>
</organism>
<accession>A0A2P4ZVP3</accession>
<dbReference type="EMBL" id="JPDN02000007">
    <property type="protein sequence ID" value="PON28342.1"/>
    <property type="molecule type" value="Genomic_DNA"/>
</dbReference>
<reference evidence="1 2" key="1">
    <citation type="journal article" date="2016" name="Genome Announc.">
        <title>Draft Whole-Genome Sequence of Trichoderma gamsii T6085, a Promising Biocontrol Agent of Fusarium Head Blight on Wheat.</title>
        <authorList>
            <person name="Baroncelli R."/>
            <person name="Zapparata A."/>
            <person name="Piaggeschi G."/>
            <person name="Sarrocco S."/>
            <person name="Vannacci G."/>
        </authorList>
    </citation>
    <scope>NUCLEOTIDE SEQUENCE [LARGE SCALE GENOMIC DNA]</scope>
    <source>
        <strain evidence="1 2">T6085</strain>
    </source>
</reference>
<sequence length="190" mass="20094">MWEPRKRRTVGGGAAEAVADSAVTIDGTLWAANRWWDEWSQIRAAWTETAESGQSAQPWLRAKQLSSKLRTGNKRAVCPGTAPKANPLTGLGGFFLALDLATATERGTTARGGETTDAAATCADGEGAPGSGQWALPAANSRRLPVLDAPILGPAVGSTKLQWGGSQINRQLHLFVRRNIRHVILSAGTV</sequence>
<dbReference type="Proteomes" id="UP000054821">
    <property type="component" value="Unassembled WGS sequence"/>
</dbReference>